<protein>
    <submittedName>
        <fullName evidence="1">Uncharacterized protein</fullName>
    </submittedName>
</protein>
<gene>
    <name evidence="1" type="ORF">FNAPI_2962</name>
</gene>
<keyword evidence="2" id="KW-1185">Reference proteome</keyword>
<organism evidence="1 2">
    <name type="scientific">Fusarium napiforme</name>
    <dbReference type="NCBI Taxonomy" id="42672"/>
    <lineage>
        <taxon>Eukaryota</taxon>
        <taxon>Fungi</taxon>
        <taxon>Dikarya</taxon>
        <taxon>Ascomycota</taxon>
        <taxon>Pezizomycotina</taxon>
        <taxon>Sordariomycetes</taxon>
        <taxon>Hypocreomycetidae</taxon>
        <taxon>Hypocreales</taxon>
        <taxon>Nectriaceae</taxon>
        <taxon>Fusarium</taxon>
        <taxon>Fusarium fujikuroi species complex</taxon>
    </lineage>
</organism>
<dbReference type="AlphaFoldDB" id="A0A8H5NFQ5"/>
<dbReference type="Proteomes" id="UP000574317">
    <property type="component" value="Unassembled WGS sequence"/>
</dbReference>
<sequence>MPRSQENESLFTIIATRTNAATMANEPGDSAVDKLNGRSRVAHSLYCLFNNVRQYSGPYTKPEIDEPYFATVPLEPRLFEDFRPLLDQVFQRYEYSVSNGIVTTRVGPKNHDDYATEFGVSIRKLVGSSMCMEPYNVRIQHYQHRQTIIREYGTASPKLGRMRIRLRDPRAKKPGLVFLVGYSQTEDALEKVAKDYIVETKGTVTTVVCFDIKGHQRPSSVSLWHARQNPDETVEAVCSMEPAMFQDADGDHVFNDKSLVLRLSDILMETDSDECPLPWLPFHQLSFQLQFAKA</sequence>
<name>A0A8H5NFQ5_9HYPO</name>
<evidence type="ECO:0000313" key="1">
    <source>
        <dbReference type="EMBL" id="KAF5562855.1"/>
    </source>
</evidence>
<comment type="caution">
    <text evidence="1">The sequence shown here is derived from an EMBL/GenBank/DDBJ whole genome shotgun (WGS) entry which is preliminary data.</text>
</comment>
<accession>A0A8H5NFQ5</accession>
<proteinExistence type="predicted"/>
<reference evidence="1 2" key="1">
    <citation type="submission" date="2020-05" db="EMBL/GenBank/DDBJ databases">
        <title>Identification and distribution of gene clusters putatively required for synthesis of sphingolipid metabolism inhibitors in phylogenetically diverse species of the filamentous fungus Fusarium.</title>
        <authorList>
            <person name="Kim H.-S."/>
            <person name="Busman M."/>
            <person name="Brown D.W."/>
            <person name="Divon H."/>
            <person name="Uhlig S."/>
            <person name="Proctor R.H."/>
        </authorList>
    </citation>
    <scope>NUCLEOTIDE SEQUENCE [LARGE SCALE GENOMIC DNA]</scope>
    <source>
        <strain evidence="1 2">NRRL 25196</strain>
    </source>
</reference>
<dbReference type="EMBL" id="JAAOAO010000101">
    <property type="protein sequence ID" value="KAF5562855.1"/>
    <property type="molecule type" value="Genomic_DNA"/>
</dbReference>
<evidence type="ECO:0000313" key="2">
    <source>
        <dbReference type="Proteomes" id="UP000574317"/>
    </source>
</evidence>